<feature type="binding site" evidence="4">
    <location>
        <position position="187"/>
    </location>
    <ligand>
        <name>GTP</name>
        <dbReference type="ChEBI" id="CHEBI:37565"/>
    </ligand>
</feature>
<dbReference type="InterPro" id="IPR000158">
    <property type="entry name" value="Cell_div_FtsZ"/>
</dbReference>
<protein>
    <recommendedName>
        <fullName evidence="4 5">Cell division protein FtsZ</fullName>
    </recommendedName>
</protein>
<evidence type="ECO:0000313" key="9">
    <source>
        <dbReference type="Proteomes" id="UP000177785"/>
    </source>
</evidence>
<dbReference type="GO" id="GO:0051258">
    <property type="term" value="P:protein polymerization"/>
    <property type="evidence" value="ECO:0007669"/>
    <property type="project" value="UniProtKB-UniRule"/>
</dbReference>
<dbReference type="Gene3D" id="3.30.1330.20">
    <property type="entry name" value="Tubulin/FtsZ, C-terminal domain"/>
    <property type="match status" value="1"/>
</dbReference>
<keyword evidence="4" id="KW-0717">Septation</keyword>
<evidence type="ECO:0000256" key="4">
    <source>
        <dbReference type="HAMAP-Rule" id="MF_00909"/>
    </source>
</evidence>
<dbReference type="Pfam" id="PF12327">
    <property type="entry name" value="FtsZ_C"/>
    <property type="match status" value="1"/>
</dbReference>
<dbReference type="PRINTS" id="PR00423">
    <property type="entry name" value="CELLDVISFTSZ"/>
</dbReference>
<keyword evidence="4" id="KW-0963">Cytoplasm</keyword>
<evidence type="ECO:0000256" key="5">
    <source>
        <dbReference type="NCBIfam" id="TIGR00065"/>
    </source>
</evidence>
<dbReference type="HAMAP" id="MF_00909">
    <property type="entry name" value="FtsZ"/>
    <property type="match status" value="1"/>
</dbReference>
<dbReference type="InterPro" id="IPR003008">
    <property type="entry name" value="Tubulin_FtsZ_GTPase"/>
</dbReference>
<evidence type="ECO:0000259" key="7">
    <source>
        <dbReference type="SMART" id="SM00865"/>
    </source>
</evidence>
<dbReference type="Proteomes" id="UP000177785">
    <property type="component" value="Unassembled WGS sequence"/>
</dbReference>
<dbReference type="GO" id="GO:0003924">
    <property type="term" value="F:GTPase activity"/>
    <property type="evidence" value="ECO:0007669"/>
    <property type="project" value="UniProtKB-UniRule"/>
</dbReference>
<keyword evidence="3 4" id="KW-0342">GTP-binding</keyword>
<comment type="subunit">
    <text evidence="4">Homodimer. Polymerizes to form a dynamic ring structure in a strictly GTP-dependent manner. Interacts directly with several other division proteins.</text>
</comment>
<dbReference type="InterPro" id="IPR024757">
    <property type="entry name" value="FtsZ_C"/>
</dbReference>
<comment type="caution">
    <text evidence="8">The sequence shown here is derived from an EMBL/GenBank/DDBJ whole genome shotgun (WGS) entry which is preliminary data.</text>
</comment>
<keyword evidence="2 4" id="KW-0547">Nucleotide-binding</keyword>
<feature type="binding site" evidence="4">
    <location>
        <position position="143"/>
    </location>
    <ligand>
        <name>GTP</name>
        <dbReference type="ChEBI" id="CHEBI:37565"/>
    </ligand>
</feature>
<dbReference type="SMART" id="SM00865">
    <property type="entry name" value="Tubulin_C"/>
    <property type="match status" value="1"/>
</dbReference>
<dbReference type="STRING" id="1802115.A2756_00885"/>
<evidence type="ECO:0000256" key="1">
    <source>
        <dbReference type="ARBA" id="ARBA00009690"/>
    </source>
</evidence>
<dbReference type="GO" id="GO:0005525">
    <property type="term" value="F:GTP binding"/>
    <property type="evidence" value="ECO:0007669"/>
    <property type="project" value="UniProtKB-UniRule"/>
</dbReference>
<dbReference type="GO" id="GO:0005737">
    <property type="term" value="C:cytoplasm"/>
    <property type="evidence" value="ECO:0007669"/>
    <property type="project" value="UniProtKB-SubCell"/>
</dbReference>
<dbReference type="AlphaFoldDB" id="A0A1G2G5L6"/>
<dbReference type="InterPro" id="IPR018316">
    <property type="entry name" value="Tubulin/FtsZ_2-layer-sand-dom"/>
</dbReference>
<feature type="domain" description="Tubulin/FtsZ 2-layer sandwich" evidence="7">
    <location>
        <begin position="207"/>
        <end position="325"/>
    </location>
</feature>
<comment type="caution">
    <text evidence="4">Lacks conserved residue(s) required for the propagation of feature annotation.</text>
</comment>
<dbReference type="Pfam" id="PF00091">
    <property type="entry name" value="Tubulin"/>
    <property type="match status" value="1"/>
</dbReference>
<dbReference type="EMBL" id="MHNL01000006">
    <property type="protein sequence ID" value="OGZ45556.1"/>
    <property type="molecule type" value="Genomic_DNA"/>
</dbReference>
<keyword evidence="4" id="KW-0131">Cell cycle</keyword>
<dbReference type="GO" id="GO:0000917">
    <property type="term" value="P:division septum assembly"/>
    <property type="evidence" value="ECO:0007669"/>
    <property type="project" value="UniProtKB-KW"/>
</dbReference>
<dbReference type="SUPFAM" id="SSF52490">
    <property type="entry name" value="Tubulin nucleotide-binding domain-like"/>
    <property type="match status" value="1"/>
</dbReference>
<keyword evidence="4 8" id="KW-0132">Cell division</keyword>
<gene>
    <name evidence="4" type="primary">ftsZ</name>
    <name evidence="8" type="ORF">A2756_00885</name>
</gene>
<dbReference type="InterPro" id="IPR045061">
    <property type="entry name" value="FtsZ/CetZ"/>
</dbReference>
<dbReference type="PANTHER" id="PTHR30314">
    <property type="entry name" value="CELL DIVISION PROTEIN FTSZ-RELATED"/>
    <property type="match status" value="1"/>
</dbReference>
<dbReference type="InterPro" id="IPR036525">
    <property type="entry name" value="Tubulin/FtsZ_GTPase_sf"/>
</dbReference>
<evidence type="ECO:0000259" key="6">
    <source>
        <dbReference type="SMART" id="SM00864"/>
    </source>
</evidence>
<comment type="function">
    <text evidence="4">Essential cell division protein that forms a contractile ring structure (Z ring) at the future cell division site. The regulation of the ring assembly controls the timing and the location of cell division. One of the functions of the FtsZ ring is to recruit other cell division proteins to the septum to produce a new cell wall between the dividing cells. Binds GTP and shows GTPase activity.</text>
</comment>
<dbReference type="GO" id="GO:0032153">
    <property type="term" value="C:cell division site"/>
    <property type="evidence" value="ECO:0007669"/>
    <property type="project" value="UniProtKB-UniRule"/>
</dbReference>
<dbReference type="SUPFAM" id="SSF55307">
    <property type="entry name" value="Tubulin C-terminal domain-like"/>
    <property type="match status" value="1"/>
</dbReference>
<dbReference type="FunFam" id="3.40.50.1440:FF:000001">
    <property type="entry name" value="Cell division protein FtsZ"/>
    <property type="match status" value="1"/>
</dbReference>
<organism evidence="8 9">
    <name type="scientific">Candidatus Ryanbacteria bacterium RIFCSPHIGHO2_01_FULL_48_27</name>
    <dbReference type="NCBI Taxonomy" id="1802115"/>
    <lineage>
        <taxon>Bacteria</taxon>
        <taxon>Candidatus Ryaniibacteriota</taxon>
    </lineage>
</organism>
<feature type="domain" description="Tubulin/FtsZ GTPase" evidence="6">
    <location>
        <begin position="13"/>
        <end position="205"/>
    </location>
</feature>
<evidence type="ECO:0000313" key="8">
    <source>
        <dbReference type="EMBL" id="OGZ45556.1"/>
    </source>
</evidence>
<dbReference type="PANTHER" id="PTHR30314:SF3">
    <property type="entry name" value="MITOCHONDRIAL DIVISION PROTEIN FSZA"/>
    <property type="match status" value="1"/>
</dbReference>
<comment type="similarity">
    <text evidence="1 4">Belongs to the FtsZ family.</text>
</comment>
<feature type="binding site" evidence="4">
    <location>
        <begin position="108"/>
        <end position="110"/>
    </location>
    <ligand>
        <name>GTP</name>
        <dbReference type="ChEBI" id="CHEBI:37565"/>
    </ligand>
</feature>
<dbReference type="NCBIfam" id="TIGR00065">
    <property type="entry name" value="ftsZ"/>
    <property type="match status" value="1"/>
</dbReference>
<comment type="subcellular location">
    <subcellularLocation>
        <location evidence="4">Cytoplasm</location>
    </subcellularLocation>
    <text evidence="4">Assembles at midcell at the inner surface of the cytoplasmic membrane.</text>
</comment>
<dbReference type="CDD" id="cd02201">
    <property type="entry name" value="FtsZ_type1"/>
    <property type="match status" value="1"/>
</dbReference>
<sequence>MPSVKPAVEAFARIKVVGCGGSGGNVLDHMIRSKVQGVDFIAVNTDAQDLHHNLAPKKIHVGKNLTRGLGAGMNPELGRQAAEETIEEIKDALKGADMVFVACGMGGGTGTGVAPVVADAARSQGALAVGVVTKPFSFEGAQRMRIADEGLQRLRESVDAVVVIPNDRLLSVVEKGTTFRDAFGVCDEVLRQAVQGISDLITMPGIVNVDFADVKAIMQGAGSALMGIGRGSGENRAVDAAKEAINSPLLDVAIDGAKGVLFAIHGGSDMSMWEVQEAARVITESVDKDAKIIFGAIEDDKLKKGELKITVIASGFPENVRSTSGAPLFFADKEAAVNVFEKKKATPEVPSTFPKPIAMPVSTQQINIKQEEQESDLGWDDTIPAFLRRKK</sequence>
<dbReference type="SMART" id="SM00864">
    <property type="entry name" value="Tubulin"/>
    <property type="match status" value="1"/>
</dbReference>
<dbReference type="InterPro" id="IPR037103">
    <property type="entry name" value="Tubulin/FtsZ-like_C"/>
</dbReference>
<evidence type="ECO:0000256" key="2">
    <source>
        <dbReference type="ARBA" id="ARBA00022741"/>
    </source>
</evidence>
<reference evidence="8 9" key="1">
    <citation type="journal article" date="2016" name="Nat. Commun.">
        <title>Thousands of microbial genomes shed light on interconnected biogeochemical processes in an aquifer system.</title>
        <authorList>
            <person name="Anantharaman K."/>
            <person name="Brown C.T."/>
            <person name="Hug L.A."/>
            <person name="Sharon I."/>
            <person name="Castelle C.J."/>
            <person name="Probst A.J."/>
            <person name="Thomas B.C."/>
            <person name="Singh A."/>
            <person name="Wilkins M.J."/>
            <person name="Karaoz U."/>
            <person name="Brodie E.L."/>
            <person name="Williams K.H."/>
            <person name="Hubbard S.S."/>
            <person name="Banfield J.F."/>
        </authorList>
    </citation>
    <scope>NUCLEOTIDE SEQUENCE [LARGE SCALE GENOMIC DNA]</scope>
</reference>
<accession>A0A1G2G5L6</accession>
<dbReference type="Gene3D" id="3.40.50.1440">
    <property type="entry name" value="Tubulin/FtsZ, GTPase domain"/>
    <property type="match status" value="1"/>
</dbReference>
<dbReference type="InterPro" id="IPR008280">
    <property type="entry name" value="Tub_FtsZ_C"/>
</dbReference>
<evidence type="ECO:0000256" key="3">
    <source>
        <dbReference type="ARBA" id="ARBA00023134"/>
    </source>
</evidence>
<dbReference type="GO" id="GO:0043093">
    <property type="term" value="P:FtsZ-dependent cytokinesis"/>
    <property type="evidence" value="ECO:0007669"/>
    <property type="project" value="UniProtKB-UniRule"/>
</dbReference>
<proteinExistence type="inferred from homology"/>
<feature type="binding site" evidence="4">
    <location>
        <position position="139"/>
    </location>
    <ligand>
        <name>GTP</name>
        <dbReference type="ChEBI" id="CHEBI:37565"/>
    </ligand>
</feature>
<name>A0A1G2G5L6_9BACT</name>